<evidence type="ECO:0000256" key="6">
    <source>
        <dbReference type="ARBA" id="ARBA00047929"/>
    </source>
</evidence>
<evidence type="ECO:0000256" key="4">
    <source>
        <dbReference type="ARBA" id="ARBA00022917"/>
    </source>
</evidence>
<organism evidence="8 9">
    <name type="scientific">Candidatus Pinguicoccus supinus</name>
    <dbReference type="NCBI Taxonomy" id="2529394"/>
    <lineage>
        <taxon>Bacteria</taxon>
        <taxon>Pseudomonadati</taxon>
        <taxon>Verrucomicrobiota</taxon>
        <taxon>Candidatus Pinguicoccus</taxon>
    </lineage>
</organism>
<keyword evidence="4" id="KW-0648">Protein biosynthesis</keyword>
<gene>
    <name evidence="8" type="ORF">E5P55_00265</name>
</gene>
<dbReference type="AlphaFoldDB" id="A0A7T0FXP4"/>
<dbReference type="PANTHER" id="PTHR43697:SF1">
    <property type="entry name" value="SERINE--TRNA LIGASE"/>
    <property type="match status" value="1"/>
</dbReference>
<name>A0A7T0FXP4_9BACT</name>
<dbReference type="EMBL" id="CP039370">
    <property type="protein sequence ID" value="QPJ58420.1"/>
    <property type="molecule type" value="Genomic_DNA"/>
</dbReference>
<evidence type="ECO:0000256" key="7">
    <source>
        <dbReference type="ARBA" id="ARBA00048823"/>
    </source>
</evidence>
<comment type="similarity">
    <text evidence="2">Belongs to the class-II aminoacyl-tRNA synthetase family. Type-1 seryl-tRNA synthetase subfamily.</text>
</comment>
<evidence type="ECO:0000313" key="9">
    <source>
        <dbReference type="Proteomes" id="UP000594451"/>
    </source>
</evidence>
<comment type="catalytic activity">
    <reaction evidence="7">
        <text>tRNA(Ser) + L-serine + ATP = L-seryl-tRNA(Ser) + AMP + diphosphate + H(+)</text>
        <dbReference type="Rhea" id="RHEA:12292"/>
        <dbReference type="Rhea" id="RHEA-COMP:9669"/>
        <dbReference type="Rhea" id="RHEA-COMP:9703"/>
        <dbReference type="ChEBI" id="CHEBI:15378"/>
        <dbReference type="ChEBI" id="CHEBI:30616"/>
        <dbReference type="ChEBI" id="CHEBI:33019"/>
        <dbReference type="ChEBI" id="CHEBI:33384"/>
        <dbReference type="ChEBI" id="CHEBI:78442"/>
        <dbReference type="ChEBI" id="CHEBI:78533"/>
        <dbReference type="ChEBI" id="CHEBI:456215"/>
        <dbReference type="EC" id="6.1.1.11"/>
    </reaction>
</comment>
<evidence type="ECO:0000256" key="2">
    <source>
        <dbReference type="ARBA" id="ARBA00010728"/>
    </source>
</evidence>
<dbReference type="GO" id="GO:0004828">
    <property type="term" value="F:serine-tRNA ligase activity"/>
    <property type="evidence" value="ECO:0007669"/>
    <property type="project" value="UniProtKB-EC"/>
</dbReference>
<keyword evidence="9" id="KW-1185">Reference proteome</keyword>
<evidence type="ECO:0000256" key="5">
    <source>
        <dbReference type="ARBA" id="ARBA00033352"/>
    </source>
</evidence>
<keyword evidence="3" id="KW-0963">Cytoplasm</keyword>
<proteinExistence type="inferred from homology"/>
<evidence type="ECO:0000256" key="3">
    <source>
        <dbReference type="ARBA" id="ARBA00022490"/>
    </source>
</evidence>
<dbReference type="InterPro" id="IPR045864">
    <property type="entry name" value="aa-tRNA-synth_II/BPL/LPL"/>
</dbReference>
<dbReference type="KEGG" id="psup:E5P55_00265"/>
<evidence type="ECO:0000313" key="8">
    <source>
        <dbReference type="EMBL" id="QPJ58420.1"/>
    </source>
</evidence>
<dbReference type="GO" id="GO:0006412">
    <property type="term" value="P:translation"/>
    <property type="evidence" value="ECO:0007669"/>
    <property type="project" value="UniProtKB-KW"/>
</dbReference>
<dbReference type="Gene3D" id="3.30.930.10">
    <property type="entry name" value="Bira Bifunctional Protein, Domain 2"/>
    <property type="match status" value="1"/>
</dbReference>
<dbReference type="PANTHER" id="PTHR43697">
    <property type="entry name" value="SERYL-TRNA SYNTHETASE"/>
    <property type="match status" value="1"/>
</dbReference>
<evidence type="ECO:0000256" key="1">
    <source>
        <dbReference type="ARBA" id="ARBA00005045"/>
    </source>
</evidence>
<comment type="pathway">
    <text evidence="1">Aminoacyl-tRNA biosynthesis; selenocysteinyl-tRNA(Sec) biosynthesis; L-seryl-tRNA(Sec) from L-serine and tRNA(Sec): step 1/1.</text>
</comment>
<sequence length="62" mass="7349">MHQFDKVELVRLAKSVKSREVLDILCKDIEYLLKKLNLTYRINLLDVADIGFVSFKQFDFEV</sequence>
<reference evidence="8 9" key="1">
    <citation type="journal article" date="2020" name="Sci. Rep.">
        <title>Morphology, ultrastructure, genomics, and phylogeny of Euplotes vanleeuwenhoeki sp. nov. and its ultra-reduced endosymbiont Candidatus Pinguicoccus supinus sp. nov.</title>
        <authorList>
            <person name="Serra V."/>
            <person name="Gammuto L."/>
            <person name="Nitla V."/>
            <person name="Castelli M."/>
            <person name="Lanzoni O."/>
            <person name="Sassera D."/>
            <person name="Bandi C."/>
            <person name="Sandeep B.V."/>
            <person name="Verni F."/>
            <person name="Modeo L."/>
            <person name="Petroni G."/>
        </authorList>
    </citation>
    <scope>NUCLEOTIDE SEQUENCE [LARGE SCALE GENOMIC DNA]</scope>
    <source>
        <strain evidence="8 9">KKR18_Esm</strain>
    </source>
</reference>
<dbReference type="SUPFAM" id="SSF55681">
    <property type="entry name" value="Class II aaRS and biotin synthetases"/>
    <property type="match status" value="1"/>
</dbReference>
<dbReference type="Proteomes" id="UP000594451">
    <property type="component" value="Chromosome"/>
</dbReference>
<accession>A0A7T0FXP4</accession>
<protein>
    <recommendedName>
        <fullName evidence="5">Seryl-tRNA(Ser/Sec) synthetase</fullName>
    </recommendedName>
</protein>
<comment type="catalytic activity">
    <reaction evidence="6">
        <text>tRNA(Sec) + L-serine + ATP = L-seryl-tRNA(Sec) + AMP + diphosphate + H(+)</text>
        <dbReference type="Rhea" id="RHEA:42580"/>
        <dbReference type="Rhea" id="RHEA-COMP:9742"/>
        <dbReference type="Rhea" id="RHEA-COMP:10128"/>
        <dbReference type="ChEBI" id="CHEBI:15378"/>
        <dbReference type="ChEBI" id="CHEBI:30616"/>
        <dbReference type="ChEBI" id="CHEBI:33019"/>
        <dbReference type="ChEBI" id="CHEBI:33384"/>
        <dbReference type="ChEBI" id="CHEBI:78442"/>
        <dbReference type="ChEBI" id="CHEBI:78533"/>
        <dbReference type="ChEBI" id="CHEBI:456215"/>
        <dbReference type="EC" id="6.1.1.11"/>
    </reaction>
</comment>